<name>A0A5M9MUI0_9EURO</name>
<proteinExistence type="predicted"/>
<evidence type="ECO:0000313" key="2">
    <source>
        <dbReference type="EMBL" id="KAA8648543.1"/>
    </source>
</evidence>
<dbReference type="EMBL" id="QUQM01000003">
    <property type="protein sequence ID" value="KAA8648543.1"/>
    <property type="molecule type" value="Genomic_DNA"/>
</dbReference>
<evidence type="ECO:0000313" key="3">
    <source>
        <dbReference type="Proteomes" id="UP000324241"/>
    </source>
</evidence>
<dbReference type="RefSeq" id="XP_033427904.1">
    <property type="nucleotide sequence ID" value="XM_033569098.1"/>
</dbReference>
<dbReference type="PANTHER" id="PTHR35587">
    <property type="entry name" value="EXPRESSED PROTEIN"/>
    <property type="match status" value="1"/>
</dbReference>
<feature type="compositionally biased region" description="Basic and acidic residues" evidence="1">
    <location>
        <begin position="157"/>
        <end position="171"/>
    </location>
</feature>
<sequence length="217" mass="24087">MSGQENNPQTPVQENENTPSSPQPKHEGEKDGNTLNSPQPKRENGDTIKQEPDSDNEPAPRKQEAPEFRRRMPHPRLQRYRQDSETDAFDYDMENAPVERPRRQRRQHRQLQEQQDGVHLGGLPGVRQAGDLVQNTAGNARNGVTGSAGKAVGDVLGSKKNEGGEEGGKGEQLRLRLDLNLDIEVQLKAKIHGDLTLGLLSVHISFLSQFFNATCTS</sequence>
<gene>
    <name evidence="2" type="ORF">ATNIH1004_004428</name>
</gene>
<feature type="compositionally biased region" description="Polar residues" evidence="1">
    <location>
        <begin position="1"/>
        <end position="20"/>
    </location>
</feature>
<feature type="compositionally biased region" description="Basic and acidic residues" evidence="1">
    <location>
        <begin position="40"/>
        <end position="70"/>
    </location>
</feature>
<feature type="region of interest" description="Disordered" evidence="1">
    <location>
        <begin position="1"/>
        <end position="171"/>
    </location>
</feature>
<accession>A0A5M9MUI0</accession>
<dbReference type="AlphaFoldDB" id="A0A5M9MUI0"/>
<comment type="caution">
    <text evidence="2">The sequence shown here is derived from an EMBL/GenBank/DDBJ whole genome shotgun (WGS) entry which is preliminary data.</text>
</comment>
<dbReference type="OrthoDB" id="2873061at2759"/>
<dbReference type="Proteomes" id="UP000324241">
    <property type="component" value="Unassembled WGS sequence"/>
</dbReference>
<protein>
    <submittedName>
        <fullName evidence="2">Uncharacterized protein</fullName>
    </submittedName>
</protein>
<evidence type="ECO:0000256" key="1">
    <source>
        <dbReference type="SAM" id="MobiDB-lite"/>
    </source>
</evidence>
<dbReference type="GeneID" id="54327130"/>
<reference evidence="2 3" key="1">
    <citation type="submission" date="2019-08" db="EMBL/GenBank/DDBJ databases">
        <title>The genome sequence of a newly discovered highly antifungal drug resistant Aspergillus species, Aspergillus tanneri NIH 1004.</title>
        <authorList>
            <person name="Mounaud S."/>
            <person name="Singh I."/>
            <person name="Joardar V."/>
            <person name="Pakala S."/>
            <person name="Pakala S."/>
            <person name="Venepally P."/>
            <person name="Chung J.K."/>
            <person name="Losada L."/>
            <person name="Nierman W.C."/>
        </authorList>
    </citation>
    <scope>NUCLEOTIDE SEQUENCE [LARGE SCALE GENOMIC DNA]</scope>
    <source>
        <strain evidence="2 3">NIH1004</strain>
    </source>
</reference>
<dbReference type="PANTHER" id="PTHR35587:SF4">
    <property type="match status" value="1"/>
</dbReference>
<dbReference type="VEuPathDB" id="FungiDB:EYZ11_001140"/>
<organism evidence="2 3">
    <name type="scientific">Aspergillus tanneri</name>
    <dbReference type="NCBI Taxonomy" id="1220188"/>
    <lineage>
        <taxon>Eukaryota</taxon>
        <taxon>Fungi</taxon>
        <taxon>Dikarya</taxon>
        <taxon>Ascomycota</taxon>
        <taxon>Pezizomycotina</taxon>
        <taxon>Eurotiomycetes</taxon>
        <taxon>Eurotiomycetidae</taxon>
        <taxon>Eurotiales</taxon>
        <taxon>Aspergillaceae</taxon>
        <taxon>Aspergillus</taxon>
        <taxon>Aspergillus subgen. Circumdati</taxon>
    </lineage>
</organism>
<feature type="compositionally biased region" description="Polar residues" evidence="1">
    <location>
        <begin position="133"/>
        <end position="145"/>
    </location>
</feature>